<reference evidence="2" key="1">
    <citation type="submission" date="2021-12" db="EMBL/GenBank/DDBJ databases">
        <authorList>
            <person name="Rodrigo-Torres L."/>
            <person name="Arahal R. D."/>
            <person name="Lucena T."/>
        </authorList>
    </citation>
    <scope>NUCLEOTIDE SEQUENCE</scope>
    <source>
        <strain evidence="2">CECT 8226</strain>
    </source>
</reference>
<proteinExistence type="predicted"/>
<accession>A0ABN8DNC0</accession>
<feature type="chain" id="PRO_5045549979" description="CBM-cenC domain-containing protein" evidence="1">
    <location>
        <begin position="24"/>
        <end position="302"/>
    </location>
</feature>
<organism evidence="2 3">
    <name type="scientific">Vibrio hippocampi</name>
    <dbReference type="NCBI Taxonomy" id="654686"/>
    <lineage>
        <taxon>Bacteria</taxon>
        <taxon>Pseudomonadati</taxon>
        <taxon>Pseudomonadota</taxon>
        <taxon>Gammaproteobacteria</taxon>
        <taxon>Vibrionales</taxon>
        <taxon>Vibrionaceae</taxon>
        <taxon>Vibrio</taxon>
    </lineage>
</organism>
<keyword evidence="3" id="KW-1185">Reference proteome</keyword>
<keyword evidence="1" id="KW-0732">Signal</keyword>
<gene>
    <name evidence="2" type="ORF">VHP8226_04044</name>
</gene>
<evidence type="ECO:0000313" key="3">
    <source>
        <dbReference type="Proteomes" id="UP000838160"/>
    </source>
</evidence>
<dbReference type="RefSeq" id="WP_237486960.1">
    <property type="nucleotide sequence ID" value="NZ_CAKLCM010000003.1"/>
</dbReference>
<feature type="signal peptide" evidence="1">
    <location>
        <begin position="1"/>
        <end position="23"/>
    </location>
</feature>
<comment type="caution">
    <text evidence="2">The sequence shown here is derived from an EMBL/GenBank/DDBJ whole genome shotgun (WGS) entry which is preliminary data.</text>
</comment>
<dbReference type="EMBL" id="CAKLCM010000003">
    <property type="protein sequence ID" value="CAH0530401.1"/>
    <property type="molecule type" value="Genomic_DNA"/>
</dbReference>
<evidence type="ECO:0008006" key="4">
    <source>
        <dbReference type="Google" id="ProtNLM"/>
    </source>
</evidence>
<evidence type="ECO:0000313" key="2">
    <source>
        <dbReference type="EMBL" id="CAH0530401.1"/>
    </source>
</evidence>
<dbReference type="Gene3D" id="2.60.120.260">
    <property type="entry name" value="Galactose-binding domain-like"/>
    <property type="match status" value="1"/>
</dbReference>
<evidence type="ECO:0000256" key="1">
    <source>
        <dbReference type="SAM" id="SignalP"/>
    </source>
</evidence>
<protein>
    <recommendedName>
        <fullName evidence="4">CBM-cenC domain-containing protein</fullName>
    </recommendedName>
</protein>
<dbReference type="Proteomes" id="UP000838160">
    <property type="component" value="Unassembled WGS sequence"/>
</dbReference>
<name>A0ABN8DNC0_9VIBR</name>
<sequence length="302" mass="33390">MKKKYSIAAMVAAPLMLNSYAFASASADWLDEVDHHIDSVRWERNFSVDNNVNVDNDSDPASRTINNGLRPDLDVEGMWWTGWEDIVGTTELYEAQTCATLMARSTPTLMLKDDLAEDCVEVVFYESFDTERGTGFQPISSKKTTPTVAIPYGSLKKFNSYGSGPMLLKYNSIWAQAGADLQGYVLSLSTPYGSARVDTKGGIPLAAGNYKLAFKVKASTHSALAKFAGVSTHISGDYIDIRQNDYVQAFWNNTHWSTVIIPFSLVGEDEVRLSFEDIFNGVQNRGSIIDDIVVYKLDGTIQ</sequence>